<organism evidence="1 2">
    <name type="scientific">Variovorax paradoxus</name>
    <dbReference type="NCBI Taxonomy" id="34073"/>
    <lineage>
        <taxon>Bacteria</taxon>
        <taxon>Pseudomonadati</taxon>
        <taxon>Pseudomonadota</taxon>
        <taxon>Betaproteobacteria</taxon>
        <taxon>Burkholderiales</taxon>
        <taxon>Comamonadaceae</taxon>
        <taxon>Variovorax</taxon>
    </lineage>
</organism>
<dbReference type="EMBL" id="QFPP01000535">
    <property type="protein sequence ID" value="PZQ64621.1"/>
    <property type="molecule type" value="Genomic_DNA"/>
</dbReference>
<evidence type="ECO:0008006" key="3">
    <source>
        <dbReference type="Google" id="ProtNLM"/>
    </source>
</evidence>
<evidence type="ECO:0000313" key="2">
    <source>
        <dbReference type="Proteomes" id="UP000249135"/>
    </source>
</evidence>
<reference evidence="1 2" key="1">
    <citation type="submission" date="2017-08" db="EMBL/GenBank/DDBJ databases">
        <title>Infants hospitalized years apart are colonized by the same room-sourced microbial strains.</title>
        <authorList>
            <person name="Brooks B."/>
            <person name="Olm M.R."/>
            <person name="Firek B.A."/>
            <person name="Baker R."/>
            <person name="Thomas B.C."/>
            <person name="Morowitz M.J."/>
            <person name="Banfield J.F."/>
        </authorList>
    </citation>
    <scope>NUCLEOTIDE SEQUENCE [LARGE SCALE GENOMIC DNA]</scope>
    <source>
        <strain evidence="1">S2_005_003_R2_41</strain>
    </source>
</reference>
<comment type="caution">
    <text evidence="1">The sequence shown here is derived from an EMBL/GenBank/DDBJ whole genome shotgun (WGS) entry which is preliminary data.</text>
</comment>
<dbReference type="AlphaFoldDB" id="A0A2W5PFG8"/>
<name>A0A2W5PFG8_VARPD</name>
<evidence type="ECO:0000313" key="1">
    <source>
        <dbReference type="EMBL" id="PZQ64621.1"/>
    </source>
</evidence>
<gene>
    <name evidence="1" type="ORF">DI563_26485</name>
</gene>
<dbReference type="Proteomes" id="UP000249135">
    <property type="component" value="Unassembled WGS sequence"/>
</dbReference>
<protein>
    <recommendedName>
        <fullName evidence="3">Phosphoglycerate mutase</fullName>
    </recommendedName>
</protein>
<proteinExistence type="predicted"/>
<sequence length="325" mass="35230">MSLSPGDASPPHALILPFAGRLTVACRAALPTLQLPQLEALLARLAVQDEDAQDDDTLSPPHERALARAWGLQAGDGMLPWAALEAQQADLPGARDAAWGLVTLCHWQVGMSEVVLGDPARMAIEPSEADTLLATARPFFEEDGIALFATARPGHWLARSALFDGLATASADRAIGQPLAQWLPMSDAARPLRRLQNEMQMLLYTTRVNDERTARGLLPINSFWLSGTGRLPSTPPATAVLPTVDRSLRDAALQDDGEAWAKAWQALDAGPIAELLARSRRGEAVVLTLCGDRVAQRWAPVRRGLVQRFLSRFGRQRPSSVLEQL</sequence>
<accession>A0A2W5PFG8</accession>